<reference evidence="2 3" key="1">
    <citation type="submission" date="2020-08" db="EMBL/GenBank/DDBJ databases">
        <title>Genomic Encyclopedia of Type Strains, Phase III (KMG-III): the genomes of soil and plant-associated and newly described type strains.</title>
        <authorList>
            <person name="Whitman W."/>
        </authorList>
    </citation>
    <scope>NUCLEOTIDE SEQUENCE [LARGE SCALE GENOMIC DNA]</scope>
    <source>
        <strain evidence="2 3">CECT 3273</strain>
    </source>
</reference>
<dbReference type="Proteomes" id="UP000579523">
    <property type="component" value="Unassembled WGS sequence"/>
</dbReference>
<evidence type="ECO:0000313" key="2">
    <source>
        <dbReference type="EMBL" id="MBB4903343.1"/>
    </source>
</evidence>
<organism evidence="2 3">
    <name type="scientific">Streptomyces griseomycini</name>
    <dbReference type="NCBI Taxonomy" id="66895"/>
    <lineage>
        <taxon>Bacteria</taxon>
        <taxon>Bacillati</taxon>
        <taxon>Actinomycetota</taxon>
        <taxon>Actinomycetes</taxon>
        <taxon>Kitasatosporales</taxon>
        <taxon>Streptomycetaceae</taxon>
        <taxon>Streptomyces</taxon>
    </lineage>
</organism>
<feature type="non-terminal residue" evidence="2">
    <location>
        <position position="1"/>
    </location>
</feature>
<gene>
    <name evidence="2" type="ORF">FHS37_007440</name>
</gene>
<protein>
    <submittedName>
        <fullName evidence="2">Uncharacterized protein</fullName>
    </submittedName>
</protein>
<name>A0A7W7VAR3_9ACTN</name>
<comment type="caution">
    <text evidence="2">The sequence shown here is derived from an EMBL/GenBank/DDBJ whole genome shotgun (WGS) entry which is preliminary data.</text>
</comment>
<accession>A0A7W7VAR3</accession>
<dbReference type="AlphaFoldDB" id="A0A7W7VAR3"/>
<sequence>NSTHNSSGTNRSTRSVMHGSTNDHAIRNDV</sequence>
<feature type="region of interest" description="Disordered" evidence="1">
    <location>
        <begin position="1"/>
        <end position="30"/>
    </location>
</feature>
<feature type="compositionally biased region" description="Polar residues" evidence="1">
    <location>
        <begin position="1"/>
        <end position="23"/>
    </location>
</feature>
<evidence type="ECO:0000256" key="1">
    <source>
        <dbReference type="SAM" id="MobiDB-lite"/>
    </source>
</evidence>
<evidence type="ECO:0000313" key="3">
    <source>
        <dbReference type="Proteomes" id="UP000579523"/>
    </source>
</evidence>
<keyword evidence="3" id="KW-1185">Reference proteome</keyword>
<dbReference type="EMBL" id="JACHJI010000026">
    <property type="protein sequence ID" value="MBB4903343.1"/>
    <property type="molecule type" value="Genomic_DNA"/>
</dbReference>
<proteinExistence type="predicted"/>